<dbReference type="Proteomes" id="UP001054252">
    <property type="component" value="Unassembled WGS sequence"/>
</dbReference>
<sequence length="223" mass="25144">MLWIYYALLKSDAFLLITINSFGCLIETIYIAFHITYAPKKTRMSTLKLLLLLNFMGFSTILLLSHFLAKGSTRIQVLGWICMTVSHSVFVAPLSIMRLVIHTKSVEFMPFNLSLFLTISAIAWLFYGIFLKDLYVAIPNILGFIFGFLQMVLYGIYRNKSKSAMVKGAQLPQQHYSIDMTKLSTITSTSEAQPNTECKEQNVDQSGKIKESLGSNPIIACEV</sequence>
<keyword evidence="9 10" id="KW-0472">Membrane</keyword>
<feature type="transmembrane region" description="Helical" evidence="10">
    <location>
        <begin position="13"/>
        <end position="37"/>
    </location>
</feature>
<comment type="similarity">
    <text evidence="2">Belongs to the SWEET sugar transporter family.</text>
</comment>
<evidence type="ECO:0000256" key="6">
    <source>
        <dbReference type="ARBA" id="ARBA00022692"/>
    </source>
</evidence>
<keyword evidence="6 10" id="KW-0812">Transmembrane</keyword>
<keyword evidence="3" id="KW-0813">Transport</keyword>
<keyword evidence="4" id="KW-1003">Cell membrane</keyword>
<feature type="transmembrane region" description="Helical" evidence="10">
    <location>
        <begin position="108"/>
        <end position="130"/>
    </location>
</feature>
<dbReference type="AlphaFoldDB" id="A0AAV5LGC6"/>
<accession>A0AAV5LGC6</accession>
<evidence type="ECO:0000256" key="4">
    <source>
        <dbReference type="ARBA" id="ARBA00022475"/>
    </source>
</evidence>
<reference evidence="11 12" key="1">
    <citation type="journal article" date="2021" name="Commun. Biol.">
        <title>The genome of Shorea leprosula (Dipterocarpaceae) highlights the ecological relevance of drought in aseasonal tropical rainforests.</title>
        <authorList>
            <person name="Ng K.K.S."/>
            <person name="Kobayashi M.J."/>
            <person name="Fawcett J.A."/>
            <person name="Hatakeyama M."/>
            <person name="Paape T."/>
            <person name="Ng C.H."/>
            <person name="Ang C.C."/>
            <person name="Tnah L.H."/>
            <person name="Lee C.T."/>
            <person name="Nishiyama T."/>
            <person name="Sese J."/>
            <person name="O'Brien M.J."/>
            <person name="Copetti D."/>
            <person name="Mohd Noor M.I."/>
            <person name="Ong R.C."/>
            <person name="Putra M."/>
            <person name="Sireger I.Z."/>
            <person name="Indrioko S."/>
            <person name="Kosugi Y."/>
            <person name="Izuno A."/>
            <person name="Isagi Y."/>
            <person name="Lee S.L."/>
            <person name="Shimizu K.K."/>
        </authorList>
    </citation>
    <scope>NUCLEOTIDE SEQUENCE [LARGE SCALE GENOMIC DNA]</scope>
    <source>
        <strain evidence="11">214</strain>
    </source>
</reference>
<feature type="transmembrane region" description="Helical" evidence="10">
    <location>
        <begin position="49"/>
        <end position="69"/>
    </location>
</feature>
<dbReference type="GO" id="GO:0005886">
    <property type="term" value="C:plasma membrane"/>
    <property type="evidence" value="ECO:0007669"/>
    <property type="project" value="UniProtKB-SubCell"/>
</dbReference>
<name>A0AAV5LGC6_9ROSI</name>
<evidence type="ECO:0000256" key="1">
    <source>
        <dbReference type="ARBA" id="ARBA00004651"/>
    </source>
</evidence>
<dbReference type="InterPro" id="IPR004316">
    <property type="entry name" value="SWEET_rpt"/>
</dbReference>
<evidence type="ECO:0000256" key="7">
    <source>
        <dbReference type="ARBA" id="ARBA00022737"/>
    </source>
</evidence>
<dbReference type="Pfam" id="PF03083">
    <property type="entry name" value="MtN3_slv"/>
    <property type="match status" value="2"/>
</dbReference>
<evidence type="ECO:0000256" key="10">
    <source>
        <dbReference type="SAM" id="Phobius"/>
    </source>
</evidence>
<evidence type="ECO:0000256" key="5">
    <source>
        <dbReference type="ARBA" id="ARBA00022597"/>
    </source>
</evidence>
<proteinExistence type="inferred from homology"/>
<dbReference type="FunFam" id="1.20.1280.290:FF:000003">
    <property type="entry name" value="Bidirectional sugar transporter SWEET"/>
    <property type="match status" value="1"/>
</dbReference>
<dbReference type="EMBL" id="BPVZ01000116">
    <property type="protein sequence ID" value="GKV36370.1"/>
    <property type="molecule type" value="Genomic_DNA"/>
</dbReference>
<keyword evidence="7" id="KW-0677">Repeat</keyword>
<evidence type="ECO:0000256" key="2">
    <source>
        <dbReference type="ARBA" id="ARBA00007809"/>
    </source>
</evidence>
<dbReference type="PANTHER" id="PTHR10791">
    <property type="entry name" value="RAG1-ACTIVATING PROTEIN 1"/>
    <property type="match status" value="1"/>
</dbReference>
<comment type="subcellular location">
    <subcellularLocation>
        <location evidence="1">Cell membrane</location>
        <topology evidence="1">Multi-pass membrane protein</topology>
    </subcellularLocation>
</comment>
<feature type="transmembrane region" description="Helical" evidence="10">
    <location>
        <begin position="75"/>
        <end position="96"/>
    </location>
</feature>
<keyword evidence="12" id="KW-1185">Reference proteome</keyword>
<evidence type="ECO:0000256" key="3">
    <source>
        <dbReference type="ARBA" id="ARBA00022448"/>
    </source>
</evidence>
<organism evidence="11 12">
    <name type="scientific">Rubroshorea leprosula</name>
    <dbReference type="NCBI Taxonomy" id="152421"/>
    <lineage>
        <taxon>Eukaryota</taxon>
        <taxon>Viridiplantae</taxon>
        <taxon>Streptophyta</taxon>
        <taxon>Embryophyta</taxon>
        <taxon>Tracheophyta</taxon>
        <taxon>Spermatophyta</taxon>
        <taxon>Magnoliopsida</taxon>
        <taxon>eudicotyledons</taxon>
        <taxon>Gunneridae</taxon>
        <taxon>Pentapetalae</taxon>
        <taxon>rosids</taxon>
        <taxon>malvids</taxon>
        <taxon>Malvales</taxon>
        <taxon>Dipterocarpaceae</taxon>
        <taxon>Rubroshorea</taxon>
    </lineage>
</organism>
<keyword evidence="5" id="KW-0762">Sugar transport</keyword>
<evidence type="ECO:0000313" key="12">
    <source>
        <dbReference type="Proteomes" id="UP001054252"/>
    </source>
</evidence>
<dbReference type="GO" id="GO:0051119">
    <property type="term" value="F:sugar transmembrane transporter activity"/>
    <property type="evidence" value="ECO:0007669"/>
    <property type="project" value="InterPro"/>
</dbReference>
<feature type="transmembrane region" description="Helical" evidence="10">
    <location>
        <begin position="136"/>
        <end position="157"/>
    </location>
</feature>
<protein>
    <recommendedName>
        <fullName evidence="13">Bidirectional sugar transporter SWEET</fullName>
    </recommendedName>
</protein>
<dbReference type="PANTHER" id="PTHR10791:SF22">
    <property type="entry name" value="BIDIRECTIONAL SUGAR TRANSPORTER SWEET11"/>
    <property type="match status" value="1"/>
</dbReference>
<dbReference type="Gene3D" id="1.20.1280.290">
    <property type="match status" value="2"/>
</dbReference>
<evidence type="ECO:0000256" key="9">
    <source>
        <dbReference type="ARBA" id="ARBA00023136"/>
    </source>
</evidence>
<gene>
    <name evidence="11" type="ORF">SLEP1_g44511</name>
</gene>
<keyword evidence="8 10" id="KW-1133">Transmembrane helix</keyword>
<evidence type="ECO:0000256" key="8">
    <source>
        <dbReference type="ARBA" id="ARBA00022989"/>
    </source>
</evidence>
<evidence type="ECO:0008006" key="13">
    <source>
        <dbReference type="Google" id="ProtNLM"/>
    </source>
</evidence>
<dbReference type="InterPro" id="IPR047664">
    <property type="entry name" value="SWEET"/>
</dbReference>
<evidence type="ECO:0000313" key="11">
    <source>
        <dbReference type="EMBL" id="GKV36370.1"/>
    </source>
</evidence>
<comment type="caution">
    <text evidence="11">The sequence shown here is derived from an EMBL/GenBank/DDBJ whole genome shotgun (WGS) entry which is preliminary data.</text>
</comment>